<comment type="similarity">
    <text evidence="1">Belongs to the DCC1 family.</text>
</comment>
<accession>A0AAE9W9P3</accession>
<keyword evidence="4" id="KW-1185">Reference proteome</keyword>
<keyword evidence="2" id="KW-0235">DNA replication</keyword>
<dbReference type="GO" id="GO:0000785">
    <property type="term" value="C:chromatin"/>
    <property type="evidence" value="ECO:0007669"/>
    <property type="project" value="TreeGrafter"/>
</dbReference>
<evidence type="ECO:0000313" key="4">
    <source>
        <dbReference type="Proteomes" id="UP001212411"/>
    </source>
</evidence>
<proteinExistence type="inferred from homology"/>
<gene>
    <name evidence="3" type="primary">dcc1</name>
    <name evidence="3" type="ORF">SOMG_02055</name>
</gene>
<dbReference type="RefSeq" id="XP_056036166.1">
    <property type="nucleotide sequence ID" value="XM_056180848.1"/>
</dbReference>
<dbReference type="EMBL" id="CP115611">
    <property type="protein sequence ID" value="WBW71923.1"/>
    <property type="molecule type" value="Genomic_DNA"/>
</dbReference>
<dbReference type="PANTHER" id="PTHR13395:SF6">
    <property type="entry name" value="SISTER CHROMATID COHESION PROTEIN DCC1"/>
    <property type="match status" value="1"/>
</dbReference>
<organism evidence="3 4">
    <name type="scientific">Schizosaccharomyces osmophilus</name>
    <dbReference type="NCBI Taxonomy" id="2545709"/>
    <lineage>
        <taxon>Eukaryota</taxon>
        <taxon>Fungi</taxon>
        <taxon>Dikarya</taxon>
        <taxon>Ascomycota</taxon>
        <taxon>Taphrinomycotina</taxon>
        <taxon>Schizosaccharomycetes</taxon>
        <taxon>Schizosaccharomycetales</taxon>
        <taxon>Schizosaccharomycetaceae</taxon>
        <taxon>Schizosaccharomyces</taxon>
    </lineage>
</organism>
<dbReference type="KEGG" id="som:SOMG_02055"/>
<dbReference type="Pfam" id="PF09724">
    <property type="entry name" value="Dcc1"/>
    <property type="match status" value="1"/>
</dbReference>
<sequence length="355" mass="41297">MEEDPASQRIPLKFSEYEEEPEFLLLELDKELQNIIEQNPDEQVVLKAGSDSKSSVLCTSNSTYSVRQLIQSNSLLLFQSSHPSEWTLQDSKHSYLELEQIYGSIIIEDKISYWDEDAFEKIPSSISFQEFICQVPASENEIKSFLGSNFIMKKDNTLYRMSPSYIMTLMDWIFAVIHQLRADFSTINVEKFKELARADEIDTDAIISVLWSISRTPFLSPVDTVVINKSLVCFWIGRFLLEDVITIEISRFLLKWREKLPENCKDLVSLDILKGFYFYTGADMIQYFSSSQLPRDPTRCFQVLFQAKSKWLYDEIWPFVETLAVDKSKVEALLLKYGRKQVTKNGVYINSRSTW</sequence>
<dbReference type="AlphaFoldDB" id="A0AAE9W9P3"/>
<dbReference type="GO" id="GO:0000775">
    <property type="term" value="C:chromosome, centromeric region"/>
    <property type="evidence" value="ECO:0007669"/>
    <property type="project" value="TreeGrafter"/>
</dbReference>
<dbReference type="PANTHER" id="PTHR13395">
    <property type="entry name" value="SISTER CHROMATID COHESION PROTEIN DCC1-RELATED"/>
    <property type="match status" value="1"/>
</dbReference>
<evidence type="ECO:0000256" key="1">
    <source>
        <dbReference type="ARBA" id="ARBA00007017"/>
    </source>
</evidence>
<dbReference type="GO" id="GO:0034088">
    <property type="term" value="P:maintenance of mitotic sister chromatid cohesion"/>
    <property type="evidence" value="ECO:0007669"/>
    <property type="project" value="TreeGrafter"/>
</dbReference>
<dbReference type="GeneID" id="80875537"/>
<dbReference type="Proteomes" id="UP001212411">
    <property type="component" value="Chromosome 1"/>
</dbReference>
<reference evidence="3 4" key="1">
    <citation type="journal article" date="2023" name="G3 (Bethesda)">
        <title>A high-quality reference genome for the fission yeast Schizosaccharomyces osmophilus.</title>
        <authorList>
            <person name="Jia G.S."/>
            <person name="Zhang W.C."/>
            <person name="Liang Y."/>
            <person name="Liu X.H."/>
            <person name="Rhind N."/>
            <person name="Pidoux A."/>
            <person name="Brysch-Herzberg M."/>
            <person name="Du L.L."/>
        </authorList>
    </citation>
    <scope>NUCLEOTIDE SEQUENCE [LARGE SCALE GENOMIC DNA]</scope>
    <source>
        <strain evidence="3 4">CBS 15793</strain>
    </source>
</reference>
<evidence type="ECO:0000256" key="2">
    <source>
        <dbReference type="ARBA" id="ARBA00022705"/>
    </source>
</evidence>
<dbReference type="InterPro" id="IPR019128">
    <property type="entry name" value="Dcc1"/>
</dbReference>
<dbReference type="GO" id="GO:0006260">
    <property type="term" value="P:DNA replication"/>
    <property type="evidence" value="ECO:0007669"/>
    <property type="project" value="UniProtKB-KW"/>
</dbReference>
<evidence type="ECO:0000313" key="3">
    <source>
        <dbReference type="EMBL" id="WBW71923.1"/>
    </source>
</evidence>
<protein>
    <submittedName>
        <fullName evidence="3">Ctf18 RFC-like complex subunit Dcc1</fullName>
    </submittedName>
</protein>
<name>A0AAE9W9P3_9SCHI</name>
<dbReference type="GO" id="GO:0031390">
    <property type="term" value="C:Ctf18 RFC-like complex"/>
    <property type="evidence" value="ECO:0007669"/>
    <property type="project" value="InterPro"/>
</dbReference>